<dbReference type="EMBL" id="QZAB01000048">
    <property type="protein sequence ID" value="RQD92237.1"/>
    <property type="molecule type" value="Genomic_DNA"/>
</dbReference>
<dbReference type="AlphaFoldDB" id="A0A3R7X813"/>
<sequence length="196" mass="22703">MVSRDSDKDNKKQSSDDLSEEKNGSEREDTGEDVVDVQEYRRLEAENQELNDKLMRLAAEFENFRKRSLREKEEYKNHVVEKFVLELLDVVDNFERALKAGEDASDTESVVKGVEMVYKQLYNILEKNGVEKIICESEEFDPHMHEAVMQVPSNEHPENTVVDVCQTGYKLDTKVIRPAMVTIAKQPDEENETEED</sequence>
<dbReference type="InterPro" id="IPR009012">
    <property type="entry name" value="GrpE_head"/>
</dbReference>
<dbReference type="FunFam" id="2.30.22.10:FF:000001">
    <property type="entry name" value="Protein GrpE"/>
    <property type="match status" value="1"/>
</dbReference>
<feature type="region of interest" description="Disordered" evidence="9">
    <location>
        <begin position="1"/>
        <end position="37"/>
    </location>
</feature>
<comment type="caution">
    <text evidence="10">The sequence shown here is derived from an EMBL/GenBank/DDBJ whole genome shotgun (WGS) entry which is preliminary data.</text>
</comment>
<evidence type="ECO:0000313" key="11">
    <source>
        <dbReference type="Proteomes" id="UP000284763"/>
    </source>
</evidence>
<dbReference type="CDD" id="cd00446">
    <property type="entry name" value="GrpE"/>
    <property type="match status" value="1"/>
</dbReference>
<reference evidence="10 11" key="1">
    <citation type="submission" date="2018-08" db="EMBL/GenBank/DDBJ databases">
        <title>The metabolism and importance of syntrophic acetate oxidation coupled to methane or sulfide production in haloalkaline environments.</title>
        <authorList>
            <person name="Timmers P.H.A."/>
            <person name="Vavourakis C.D."/>
            <person name="Sorokin D.Y."/>
            <person name="Sinninghe Damste J.S."/>
            <person name="Muyzer G."/>
            <person name="Stams A.J.M."/>
            <person name="Plugge C.M."/>
        </authorList>
    </citation>
    <scope>NUCLEOTIDE SEQUENCE [LARGE SCALE GENOMIC DNA]</scope>
    <source>
        <strain evidence="10">MSAO_Arc3</strain>
    </source>
</reference>
<dbReference type="Proteomes" id="UP000284763">
    <property type="component" value="Unassembled WGS sequence"/>
</dbReference>
<evidence type="ECO:0000256" key="3">
    <source>
        <dbReference type="ARBA" id="ARBA00011738"/>
    </source>
</evidence>
<dbReference type="GO" id="GO:0051082">
    <property type="term" value="F:unfolded protein binding"/>
    <property type="evidence" value="ECO:0007669"/>
    <property type="project" value="TreeGrafter"/>
</dbReference>
<keyword evidence="5 7" id="KW-0346">Stress response</keyword>
<protein>
    <recommendedName>
        <fullName evidence="7">Protein GrpE</fullName>
    </recommendedName>
    <alternativeName>
        <fullName evidence="7">HSP-70 cofactor</fullName>
    </alternativeName>
</protein>
<gene>
    <name evidence="7 10" type="primary">grpE</name>
    <name evidence="10" type="ORF">D5R95_00600</name>
</gene>
<evidence type="ECO:0000256" key="2">
    <source>
        <dbReference type="ARBA" id="ARBA00009054"/>
    </source>
</evidence>
<evidence type="ECO:0000256" key="4">
    <source>
        <dbReference type="ARBA" id="ARBA00022490"/>
    </source>
</evidence>
<dbReference type="GO" id="GO:0042803">
    <property type="term" value="F:protein homodimerization activity"/>
    <property type="evidence" value="ECO:0007669"/>
    <property type="project" value="InterPro"/>
</dbReference>
<dbReference type="Gene3D" id="3.90.20.20">
    <property type="match status" value="1"/>
</dbReference>
<keyword evidence="4 7" id="KW-0963">Cytoplasm</keyword>
<dbReference type="GO" id="GO:0006457">
    <property type="term" value="P:protein folding"/>
    <property type="evidence" value="ECO:0007669"/>
    <property type="project" value="InterPro"/>
</dbReference>
<name>A0A3R7X813_9EURY</name>
<comment type="function">
    <text evidence="7">Participates actively in the response to hyperosmotic and heat shock by preventing the aggregation of stress-denatured proteins, in association with DnaK and GrpE. It is the nucleotide exchange factor for DnaK and may function as a thermosensor. Unfolded proteins bind initially to DnaJ; upon interaction with the DnaJ-bound protein, DnaK hydrolyzes its bound ATP, resulting in the formation of a stable complex. GrpE releases ADP from DnaK; ATP binding to DnaK triggers the release of the substrate protein, thus completing the reaction cycle. Several rounds of ATP-dependent interactions between DnaJ, DnaK and GrpE are required for fully efficient folding.</text>
</comment>
<dbReference type="GO" id="GO:0005737">
    <property type="term" value="C:cytoplasm"/>
    <property type="evidence" value="ECO:0007669"/>
    <property type="project" value="UniProtKB-SubCell"/>
</dbReference>
<evidence type="ECO:0000256" key="7">
    <source>
        <dbReference type="HAMAP-Rule" id="MF_01151"/>
    </source>
</evidence>
<dbReference type="PANTHER" id="PTHR21237:SF23">
    <property type="entry name" value="GRPE PROTEIN HOMOLOG, MITOCHONDRIAL"/>
    <property type="match status" value="1"/>
</dbReference>
<comment type="similarity">
    <text evidence="2 7 8">Belongs to the GrpE family.</text>
</comment>
<dbReference type="RefSeq" id="WP_259133264.1">
    <property type="nucleotide sequence ID" value="NZ_JANUCS010000001.1"/>
</dbReference>
<evidence type="ECO:0000256" key="6">
    <source>
        <dbReference type="ARBA" id="ARBA00023186"/>
    </source>
</evidence>
<dbReference type="InterPro" id="IPR000740">
    <property type="entry name" value="GrpE"/>
</dbReference>
<accession>A0A3R7X813</accession>
<dbReference type="Pfam" id="PF01025">
    <property type="entry name" value="GrpE"/>
    <property type="match status" value="1"/>
</dbReference>
<evidence type="ECO:0000256" key="9">
    <source>
        <dbReference type="SAM" id="MobiDB-lite"/>
    </source>
</evidence>
<organism evidence="10 11">
    <name type="scientific">Methanosalsum natronophilum</name>
    <dbReference type="NCBI Taxonomy" id="768733"/>
    <lineage>
        <taxon>Archaea</taxon>
        <taxon>Methanobacteriati</taxon>
        <taxon>Methanobacteriota</taxon>
        <taxon>Stenosarchaea group</taxon>
        <taxon>Methanomicrobia</taxon>
        <taxon>Methanosarcinales</taxon>
        <taxon>Methanosarcinaceae</taxon>
        <taxon>Methanosalsum</taxon>
    </lineage>
</organism>
<comment type="subcellular location">
    <subcellularLocation>
        <location evidence="1 7">Cytoplasm</location>
    </subcellularLocation>
</comment>
<dbReference type="SUPFAM" id="SSF58014">
    <property type="entry name" value="Coiled-coil domain of nucleotide exchange factor GrpE"/>
    <property type="match status" value="1"/>
</dbReference>
<dbReference type="PANTHER" id="PTHR21237">
    <property type="entry name" value="GRPE PROTEIN"/>
    <property type="match status" value="1"/>
</dbReference>
<dbReference type="GO" id="GO:0000774">
    <property type="term" value="F:adenyl-nucleotide exchange factor activity"/>
    <property type="evidence" value="ECO:0007669"/>
    <property type="project" value="InterPro"/>
</dbReference>
<dbReference type="Gene3D" id="2.30.22.10">
    <property type="entry name" value="Head domain of nucleotide exchange factor GrpE"/>
    <property type="match status" value="1"/>
</dbReference>
<evidence type="ECO:0000256" key="8">
    <source>
        <dbReference type="RuleBase" id="RU004478"/>
    </source>
</evidence>
<proteinExistence type="inferred from homology"/>
<evidence type="ECO:0000256" key="1">
    <source>
        <dbReference type="ARBA" id="ARBA00004496"/>
    </source>
</evidence>
<dbReference type="SUPFAM" id="SSF51064">
    <property type="entry name" value="Head domain of nucleotide exchange factor GrpE"/>
    <property type="match status" value="1"/>
</dbReference>
<evidence type="ECO:0000313" key="10">
    <source>
        <dbReference type="EMBL" id="RQD92237.1"/>
    </source>
</evidence>
<comment type="subunit">
    <text evidence="3 7">Homodimer.</text>
</comment>
<dbReference type="GO" id="GO:0051087">
    <property type="term" value="F:protein-folding chaperone binding"/>
    <property type="evidence" value="ECO:0007669"/>
    <property type="project" value="InterPro"/>
</dbReference>
<dbReference type="PRINTS" id="PR00773">
    <property type="entry name" value="GRPEPROTEIN"/>
</dbReference>
<evidence type="ECO:0000256" key="5">
    <source>
        <dbReference type="ARBA" id="ARBA00023016"/>
    </source>
</evidence>
<dbReference type="InterPro" id="IPR013805">
    <property type="entry name" value="GrpE_CC"/>
</dbReference>
<dbReference type="NCBIfam" id="NF010738">
    <property type="entry name" value="PRK14140.1"/>
    <property type="match status" value="1"/>
</dbReference>
<dbReference type="HAMAP" id="MF_01151">
    <property type="entry name" value="GrpE"/>
    <property type="match status" value="1"/>
</dbReference>
<keyword evidence="6 7" id="KW-0143">Chaperone</keyword>
<feature type="compositionally biased region" description="Basic and acidic residues" evidence="9">
    <location>
        <begin position="1"/>
        <end position="28"/>
    </location>
</feature>
<dbReference type="NCBIfam" id="NF010750">
    <property type="entry name" value="PRK14153.1"/>
    <property type="match status" value="1"/>
</dbReference>